<accession>A0AAV0WXY0</accession>
<proteinExistence type="predicted"/>
<dbReference type="AlphaFoldDB" id="A0AAV0WXY0"/>
<evidence type="ECO:0000313" key="1">
    <source>
        <dbReference type="EMBL" id="CAI6360787.1"/>
    </source>
</evidence>
<dbReference type="EMBL" id="CARXXK010000003">
    <property type="protein sequence ID" value="CAI6360787.1"/>
    <property type="molecule type" value="Genomic_DNA"/>
</dbReference>
<protein>
    <submittedName>
        <fullName evidence="1">Uncharacterized protein</fullName>
    </submittedName>
</protein>
<gene>
    <name evidence="1" type="ORF">MEUPH1_LOCUS16044</name>
</gene>
<sequence>MNDYNLTPKIEKEYMNWRALQKGKSRRSQTQIKKEEVFKDQLTDLFDIAHLNALQIIKIDEDNSYLHKTRKGEKGV</sequence>
<dbReference type="Proteomes" id="UP001160148">
    <property type="component" value="Unassembled WGS sequence"/>
</dbReference>
<name>A0AAV0WXY0_9HEMI</name>
<organism evidence="1 2">
    <name type="scientific">Macrosiphum euphorbiae</name>
    <name type="common">potato aphid</name>
    <dbReference type="NCBI Taxonomy" id="13131"/>
    <lineage>
        <taxon>Eukaryota</taxon>
        <taxon>Metazoa</taxon>
        <taxon>Ecdysozoa</taxon>
        <taxon>Arthropoda</taxon>
        <taxon>Hexapoda</taxon>
        <taxon>Insecta</taxon>
        <taxon>Pterygota</taxon>
        <taxon>Neoptera</taxon>
        <taxon>Paraneoptera</taxon>
        <taxon>Hemiptera</taxon>
        <taxon>Sternorrhyncha</taxon>
        <taxon>Aphidomorpha</taxon>
        <taxon>Aphidoidea</taxon>
        <taxon>Aphididae</taxon>
        <taxon>Macrosiphini</taxon>
        <taxon>Macrosiphum</taxon>
    </lineage>
</organism>
<comment type="caution">
    <text evidence="1">The sequence shown here is derived from an EMBL/GenBank/DDBJ whole genome shotgun (WGS) entry which is preliminary data.</text>
</comment>
<keyword evidence="2" id="KW-1185">Reference proteome</keyword>
<evidence type="ECO:0000313" key="2">
    <source>
        <dbReference type="Proteomes" id="UP001160148"/>
    </source>
</evidence>
<reference evidence="1 2" key="1">
    <citation type="submission" date="2023-01" db="EMBL/GenBank/DDBJ databases">
        <authorList>
            <person name="Whitehead M."/>
        </authorList>
    </citation>
    <scope>NUCLEOTIDE SEQUENCE [LARGE SCALE GENOMIC DNA]</scope>
</reference>